<evidence type="ECO:0000313" key="7">
    <source>
        <dbReference type="EMBL" id="KPD32609.1"/>
    </source>
</evidence>
<comment type="subcellular location">
    <subcellularLocation>
        <location evidence="1">Membrane</location>
        <topology evidence="1">Multi-pass membrane protein</topology>
    </subcellularLocation>
</comment>
<feature type="transmembrane region" description="Helical" evidence="5">
    <location>
        <begin position="80"/>
        <end position="104"/>
    </location>
</feature>
<dbReference type="GO" id="GO:0055085">
    <property type="term" value="P:transmembrane transport"/>
    <property type="evidence" value="ECO:0007669"/>
    <property type="project" value="InterPro"/>
</dbReference>
<evidence type="ECO:0000256" key="3">
    <source>
        <dbReference type="ARBA" id="ARBA00022989"/>
    </source>
</evidence>
<evidence type="ECO:0000256" key="2">
    <source>
        <dbReference type="ARBA" id="ARBA00022692"/>
    </source>
</evidence>
<dbReference type="Gene3D" id="1.10.3720.10">
    <property type="entry name" value="MetI-like"/>
    <property type="match status" value="1"/>
</dbReference>
<reference evidence="7 8" key="1">
    <citation type="submission" date="2015-09" db="EMBL/GenBank/DDBJ databases">
        <title>Draft genome sequence of Thermus scotoductus strain K1 isolated from a geothermal spring in Nagorno-Karabakh, Armenia.</title>
        <authorList>
            <person name="Saghatelyan A."/>
            <person name="Poghosyan L."/>
            <person name="Panosyan H."/>
            <person name="Birkeland N.-K."/>
        </authorList>
    </citation>
    <scope>NUCLEOTIDE SEQUENCE [LARGE SCALE GENOMIC DNA]</scope>
    <source>
        <strain evidence="7 8">K1</strain>
    </source>
</reference>
<evidence type="ECO:0000256" key="4">
    <source>
        <dbReference type="ARBA" id="ARBA00023136"/>
    </source>
</evidence>
<dbReference type="EMBL" id="LJJR01000005">
    <property type="protein sequence ID" value="KPD32609.1"/>
    <property type="molecule type" value="Genomic_DNA"/>
</dbReference>
<keyword evidence="4 5" id="KW-0472">Membrane</keyword>
<dbReference type="InterPro" id="IPR049783">
    <property type="entry name" value="ABC_perm_TupB-like"/>
</dbReference>
<keyword evidence="3 5" id="KW-1133">Transmembrane helix</keyword>
<dbReference type="GO" id="GO:0016020">
    <property type="term" value="C:membrane"/>
    <property type="evidence" value="ECO:0007669"/>
    <property type="project" value="UniProtKB-SubCell"/>
</dbReference>
<dbReference type="PANTHER" id="PTHR43632:SF1">
    <property type="entry name" value="PERMEASE COMPONENT OF TUNGSTATE ABC TRANSPORTER"/>
    <property type="match status" value="1"/>
</dbReference>
<evidence type="ECO:0000256" key="5">
    <source>
        <dbReference type="SAM" id="Phobius"/>
    </source>
</evidence>
<dbReference type="SUPFAM" id="SSF161098">
    <property type="entry name" value="MetI-like"/>
    <property type="match status" value="1"/>
</dbReference>
<evidence type="ECO:0000313" key="8">
    <source>
        <dbReference type="Proteomes" id="UP000053099"/>
    </source>
</evidence>
<dbReference type="NCBIfam" id="NF038017">
    <property type="entry name" value="ABC_perm1"/>
    <property type="match status" value="1"/>
</dbReference>
<dbReference type="PROSITE" id="PS50928">
    <property type="entry name" value="ABC_TM1"/>
    <property type="match status" value="1"/>
</dbReference>
<dbReference type="AlphaFoldDB" id="A0A0N1KPX8"/>
<protein>
    <submittedName>
        <fullName evidence="7">Tungstate transporter permease</fullName>
    </submittedName>
</protein>
<dbReference type="PANTHER" id="PTHR43632">
    <property type="entry name" value="PERMEASE COMPONENT OF TUNGSTATE ABC TRANSPORTER"/>
    <property type="match status" value="1"/>
</dbReference>
<sequence>MEAAELLEISLRSLWVAGLATLLAAFPAVPLGLWLALKGGGGIFGRILLYAGLALPSVVVGLFFYLLLSRSGPLGSLGLLYTPYAMVLAEAVLAFPLIAAFVLSGARGRVEEVRLLVRSLGGKEGQVLPTLFWESRRTLAAALAAGFGGAISEVGAATLVGGDIRHHTRVLTTAIVVETRKGELESALALGFVLLGVALLVTALLVILERE</sequence>
<dbReference type="PATRIC" id="fig|37636.3.peg.1955"/>
<accession>A0A0N1KPX8</accession>
<gene>
    <name evidence="7" type="ORF">AN926_01705</name>
</gene>
<dbReference type="InterPro" id="IPR035906">
    <property type="entry name" value="MetI-like_sf"/>
</dbReference>
<keyword evidence="2 5" id="KW-0812">Transmembrane</keyword>
<evidence type="ECO:0000259" key="6">
    <source>
        <dbReference type="PROSITE" id="PS50928"/>
    </source>
</evidence>
<name>A0A0N1KPX8_THESC</name>
<feature type="transmembrane region" description="Helical" evidence="5">
    <location>
        <begin position="14"/>
        <end position="35"/>
    </location>
</feature>
<dbReference type="InterPro" id="IPR000515">
    <property type="entry name" value="MetI-like"/>
</dbReference>
<feature type="transmembrane region" description="Helical" evidence="5">
    <location>
        <begin position="47"/>
        <end position="68"/>
    </location>
</feature>
<evidence type="ECO:0000256" key="1">
    <source>
        <dbReference type="ARBA" id="ARBA00004141"/>
    </source>
</evidence>
<organism evidence="7 8">
    <name type="scientific">Thermus scotoductus</name>
    <dbReference type="NCBI Taxonomy" id="37636"/>
    <lineage>
        <taxon>Bacteria</taxon>
        <taxon>Thermotogati</taxon>
        <taxon>Deinococcota</taxon>
        <taxon>Deinococci</taxon>
        <taxon>Thermales</taxon>
        <taxon>Thermaceae</taxon>
        <taxon>Thermus</taxon>
    </lineage>
</organism>
<comment type="caution">
    <text evidence="7">The sequence shown here is derived from an EMBL/GenBank/DDBJ whole genome shotgun (WGS) entry which is preliminary data.</text>
</comment>
<feature type="transmembrane region" description="Helical" evidence="5">
    <location>
        <begin position="187"/>
        <end position="208"/>
    </location>
</feature>
<dbReference type="Proteomes" id="UP000053099">
    <property type="component" value="Unassembled WGS sequence"/>
</dbReference>
<proteinExistence type="predicted"/>
<feature type="domain" description="ABC transmembrane type-1" evidence="6">
    <location>
        <begin position="10"/>
        <end position="205"/>
    </location>
</feature>
<dbReference type="CDD" id="cd06261">
    <property type="entry name" value="TM_PBP2"/>
    <property type="match status" value="1"/>
</dbReference>